<evidence type="ECO:0000313" key="2">
    <source>
        <dbReference type="Proteomes" id="UP001163321"/>
    </source>
</evidence>
<dbReference type="Proteomes" id="UP001163321">
    <property type="component" value="Chromosome 2"/>
</dbReference>
<comment type="caution">
    <text evidence="1">The sequence shown here is derived from an EMBL/GenBank/DDBJ whole genome shotgun (WGS) entry which is preliminary data.</text>
</comment>
<name>A0ACC0WEH9_9STRA</name>
<proteinExistence type="predicted"/>
<accession>A0ACC0WEH9</accession>
<sequence>MLGRVSRNTVNEELAQPLTTAGAVDNESVRSSSVVHRPYPAAIATSLVSDDDFTEKGAQLQIDFDSRRKKSLAQQRFSHEFRFNVQMSLRVACGVLIASSIQARVSNYDPADPFGKKWVFFPSWYYLGGLSYCAISVIFTTGKTIGSTLMVVWQAFLGVGMALVYSLLLFACMDVETQDKQAPDPYAGYVKMSQAFTTGTYWVNLHNFYTTLPWMISFTVLVLVCPFASTTKKFAVSNNLYFILTIIDPKDPIHGSGLKTSEDVTFGTANILRNLAVYFVVGILGSLVSLVIMFVPYPVFAMNRLRKESTRAASDIIELLNIIVDSYCFKNKNVEHMKFLKLKLQRKFDAVAARHHRMEALLEDAWWEQSFGFHYVLGFHHPIMVNYVTLVGSLISDLRTLNYAMELEQYEHLHMTYMTILQREVYIVQSRSAELLHEIACEVQSASREVDLASIATLKAQMETTLHHYRSVQSRTLRTHPVTLSEMAGNVPFNLFLFSLNSFCITMIDFQDTNNTKNYTDVHRTRLFLQNAITHFFTWHHYTNGQAMLAAIRGSLAIVLGIFLSVFVYAFDSTVPSTIAYVMGCYLGSSFRATVNRVGGVVAGSIIPSLFQVFIAQVRDPRYLNVILSNIAVAVWVFLSMYVYYAEGYSSYVGLVSAFVSASILLRQSDVSFESMPEHASFIAISSYSTLAQTSVGVVLFVVVELVVCPHSAMHLLRRNIQTTLKLQLEAFEVLYGHHLTSSCTMEAETMDSLREILLGKIPAQLSKQANLLMEAEAEPLLWRAAVSSQKYKKIRDSLRRLLNNNTLLFKLVCWFNYRVEQNQVDIHGMDIRDGRNRVRPSGDDTSVHDRWQLAATYFQTAMTHSFKTLAVLFSDAFLYADLDQTAIFMQMKEAFRLADKDCSGEIDVDEVAEMLTAIFVESGVVKRDEIYKYVDEFMGVVDKDSNGCVSFEEFMEALENGLMLEVKLYTRRKPKIPALTAKRSNTSSGIDETTLDLQKLIRTRNAQSSVRLPVTPDARDKIDTCRRCMSTNDSYCRSFPTPSIEKDRRFSLASSSDPAWCREHDFLSVEEFSSADSVVTQMKSAYMEWLLADQRYEKVSTEELLLLNCFVSSAEGIAKSLADVAEIVVTSYDTM</sequence>
<gene>
    <name evidence="1" type="ORF">PsorP6_016811</name>
</gene>
<reference evidence="1 2" key="1">
    <citation type="journal article" date="2022" name="bioRxiv">
        <title>The genome of the oomycete Peronosclerospora sorghi, a cosmopolitan pathogen of maize and sorghum, is inflated with dispersed pseudogenes.</title>
        <authorList>
            <person name="Fletcher K."/>
            <person name="Martin F."/>
            <person name="Isakeit T."/>
            <person name="Cavanaugh K."/>
            <person name="Magill C."/>
            <person name="Michelmore R."/>
        </authorList>
    </citation>
    <scope>NUCLEOTIDE SEQUENCE [LARGE SCALE GENOMIC DNA]</scope>
    <source>
        <strain evidence="1">P6</strain>
    </source>
</reference>
<protein>
    <submittedName>
        <fullName evidence="1">Uncharacterized protein</fullName>
    </submittedName>
</protein>
<organism evidence="1 2">
    <name type="scientific">Peronosclerospora sorghi</name>
    <dbReference type="NCBI Taxonomy" id="230839"/>
    <lineage>
        <taxon>Eukaryota</taxon>
        <taxon>Sar</taxon>
        <taxon>Stramenopiles</taxon>
        <taxon>Oomycota</taxon>
        <taxon>Peronosporomycetes</taxon>
        <taxon>Peronosporales</taxon>
        <taxon>Peronosporaceae</taxon>
        <taxon>Peronosclerospora</taxon>
    </lineage>
</organism>
<evidence type="ECO:0000313" key="1">
    <source>
        <dbReference type="EMBL" id="KAI9916982.1"/>
    </source>
</evidence>
<dbReference type="EMBL" id="CM047581">
    <property type="protein sequence ID" value="KAI9916982.1"/>
    <property type="molecule type" value="Genomic_DNA"/>
</dbReference>
<keyword evidence="2" id="KW-1185">Reference proteome</keyword>